<evidence type="ECO:0000256" key="1">
    <source>
        <dbReference type="ARBA" id="ARBA00007637"/>
    </source>
</evidence>
<evidence type="ECO:0000313" key="3">
    <source>
        <dbReference type="EMBL" id="TYS84856.1"/>
    </source>
</evidence>
<organism evidence="3 4">
    <name type="scientific">Rossellomorea aquimaris</name>
    <dbReference type="NCBI Taxonomy" id="189382"/>
    <lineage>
        <taxon>Bacteria</taxon>
        <taxon>Bacillati</taxon>
        <taxon>Bacillota</taxon>
        <taxon>Bacilli</taxon>
        <taxon>Bacillales</taxon>
        <taxon>Bacillaceae</taxon>
        <taxon>Rossellomorea</taxon>
    </lineage>
</organism>
<dbReference type="Gene3D" id="3.90.25.10">
    <property type="entry name" value="UDP-galactose 4-epimerase, domain 1"/>
    <property type="match status" value="1"/>
</dbReference>
<dbReference type="InterPro" id="IPR036291">
    <property type="entry name" value="NAD(P)-bd_dom_sf"/>
</dbReference>
<dbReference type="EMBL" id="VTEZ01000004">
    <property type="protein sequence ID" value="TYS84856.1"/>
    <property type="molecule type" value="Genomic_DNA"/>
</dbReference>
<reference evidence="3 4" key="1">
    <citation type="submission" date="2019-08" db="EMBL/GenBank/DDBJ databases">
        <title>Bacillus genomes from the desert of Cuatro Cienegas, Coahuila.</title>
        <authorList>
            <person name="Olmedo-Alvarez G."/>
        </authorList>
    </citation>
    <scope>NUCLEOTIDE SEQUENCE [LARGE SCALE GENOMIC DNA]</scope>
    <source>
        <strain evidence="3 4">CH87b_3T</strain>
    </source>
</reference>
<dbReference type="AlphaFoldDB" id="A0A5D4TT83"/>
<dbReference type="Gene3D" id="3.40.50.720">
    <property type="entry name" value="NAD(P)-binding Rossmann-like Domain"/>
    <property type="match status" value="1"/>
</dbReference>
<comment type="similarity">
    <text evidence="1">Belongs to the NAD(P)-dependent epimerase/dehydratase family.</text>
</comment>
<dbReference type="PANTHER" id="PTHR43000">
    <property type="entry name" value="DTDP-D-GLUCOSE 4,6-DEHYDRATASE-RELATED"/>
    <property type="match status" value="1"/>
</dbReference>
<dbReference type="RefSeq" id="WP_148969280.1">
    <property type="nucleotide sequence ID" value="NZ_JBNIKW010000003.1"/>
</dbReference>
<feature type="domain" description="NAD-dependent epimerase/dehydratase" evidence="2">
    <location>
        <begin position="4"/>
        <end position="226"/>
    </location>
</feature>
<comment type="caution">
    <text evidence="3">The sequence shown here is derived from an EMBL/GenBank/DDBJ whole genome shotgun (WGS) entry which is preliminary data.</text>
</comment>
<gene>
    <name evidence="3" type="ORF">FZC85_16000</name>
</gene>
<evidence type="ECO:0000259" key="2">
    <source>
        <dbReference type="Pfam" id="PF01370"/>
    </source>
</evidence>
<proteinExistence type="inferred from homology"/>
<dbReference type="SUPFAM" id="SSF51735">
    <property type="entry name" value="NAD(P)-binding Rossmann-fold domains"/>
    <property type="match status" value="1"/>
</dbReference>
<dbReference type="Pfam" id="PF01370">
    <property type="entry name" value="Epimerase"/>
    <property type="match status" value="1"/>
</dbReference>
<dbReference type="InterPro" id="IPR001509">
    <property type="entry name" value="Epimerase_deHydtase"/>
</dbReference>
<protein>
    <submittedName>
        <fullName evidence="3">NAD-dependent epimerase/dehydratase family protein</fullName>
    </submittedName>
</protein>
<name>A0A5D4TT83_9BACI</name>
<dbReference type="Proteomes" id="UP000324269">
    <property type="component" value="Unassembled WGS sequence"/>
</dbReference>
<dbReference type="OrthoDB" id="9779041at2"/>
<accession>A0A5D4TT83</accession>
<evidence type="ECO:0000313" key="4">
    <source>
        <dbReference type="Proteomes" id="UP000324269"/>
    </source>
</evidence>
<sequence>MSKVFITGASGFTGRHACEYYLNKGYEVYGAVRHHQQPRKQVQQVNCDLLNAEALSDILKSIQPRFILHLAAQNHSGRSWEDPISTMNTNVIGTMNLLEAVKKAVPQSTILIVGSVIEYNPCQSRYPNHPYGLSKYMQILVSSSWSTFYDLDVRIAKPSNLIGPGNSNGICSLLAQKCLHYRKDKSKTFHFHNILDHRDFLDVRDAIVAYDLILHKGKKNHSYTIARGETFTFLKIAKMLKELSHSDLPLFTEHFHHTPEIHFENSSLRQLFWKPTLSLQESLNDILEYFEDH</sequence>